<keyword evidence="3" id="KW-1185">Reference proteome</keyword>
<proteinExistence type="predicted"/>
<comment type="caution">
    <text evidence="2">The sequence shown here is derived from an EMBL/GenBank/DDBJ whole genome shotgun (WGS) entry which is preliminary data.</text>
</comment>
<evidence type="ECO:0000313" key="3">
    <source>
        <dbReference type="Proteomes" id="UP001396334"/>
    </source>
</evidence>
<accession>A0ABR2UAQ1</accession>
<name>A0ABR2UAQ1_9ROSI</name>
<gene>
    <name evidence="2" type="ORF">V6N11_052608</name>
</gene>
<dbReference type="Proteomes" id="UP001396334">
    <property type="component" value="Unassembled WGS sequence"/>
</dbReference>
<evidence type="ECO:0000313" key="2">
    <source>
        <dbReference type="EMBL" id="KAK9046730.1"/>
    </source>
</evidence>
<feature type="region of interest" description="Disordered" evidence="1">
    <location>
        <begin position="1"/>
        <end position="57"/>
    </location>
</feature>
<protein>
    <submittedName>
        <fullName evidence="2">Uncharacterized protein</fullName>
    </submittedName>
</protein>
<reference evidence="2 3" key="1">
    <citation type="journal article" date="2024" name="G3 (Bethesda)">
        <title>Genome assembly of Hibiscus sabdariffa L. provides insights into metabolisms of medicinal natural products.</title>
        <authorList>
            <person name="Kim T."/>
        </authorList>
    </citation>
    <scope>NUCLEOTIDE SEQUENCE [LARGE SCALE GENOMIC DNA]</scope>
    <source>
        <strain evidence="2">TK-2024</strain>
        <tissue evidence="2">Old leaves</tissue>
    </source>
</reference>
<sequence length="258" mass="27336">MQPRVLGDDSTTLTGVVNGRPPDQGVLIPVPTKLERMTHPVSDEDRQVVKRSRGEGDDIMDVREDGIMGLDQGSALVVAATDNGCGKGNESVKDGDEPIKPSFKDMLTGCRPEVCVVSKNNVDDDVRATPSVSTKVDPMEKYGPWMMASGSKVRKAPRGKNMDDSVAVVSQIDLVGAGKFDVLSQLEADVDGAEGMVDPPTLSASGPVINALSLETDGQQRSVILNDDLLVAGERVKGGKQSLFQGFSSIGMDSIAHE</sequence>
<organism evidence="2 3">
    <name type="scientific">Hibiscus sabdariffa</name>
    <name type="common">roselle</name>
    <dbReference type="NCBI Taxonomy" id="183260"/>
    <lineage>
        <taxon>Eukaryota</taxon>
        <taxon>Viridiplantae</taxon>
        <taxon>Streptophyta</taxon>
        <taxon>Embryophyta</taxon>
        <taxon>Tracheophyta</taxon>
        <taxon>Spermatophyta</taxon>
        <taxon>Magnoliopsida</taxon>
        <taxon>eudicotyledons</taxon>
        <taxon>Gunneridae</taxon>
        <taxon>Pentapetalae</taxon>
        <taxon>rosids</taxon>
        <taxon>malvids</taxon>
        <taxon>Malvales</taxon>
        <taxon>Malvaceae</taxon>
        <taxon>Malvoideae</taxon>
        <taxon>Hibiscus</taxon>
    </lineage>
</organism>
<evidence type="ECO:0000256" key="1">
    <source>
        <dbReference type="SAM" id="MobiDB-lite"/>
    </source>
</evidence>
<dbReference type="EMBL" id="JBBPBN010000001">
    <property type="protein sequence ID" value="KAK9046730.1"/>
    <property type="molecule type" value="Genomic_DNA"/>
</dbReference>
<feature type="compositionally biased region" description="Basic and acidic residues" evidence="1">
    <location>
        <begin position="33"/>
        <end position="57"/>
    </location>
</feature>